<name>A0A165S2X8_9CELL</name>
<evidence type="ECO:0000259" key="2">
    <source>
        <dbReference type="Pfam" id="PF00582"/>
    </source>
</evidence>
<dbReference type="Pfam" id="PF00582">
    <property type="entry name" value="Usp"/>
    <property type="match status" value="1"/>
</dbReference>
<dbReference type="InterPro" id="IPR006016">
    <property type="entry name" value="UspA"/>
</dbReference>
<evidence type="ECO:0000256" key="1">
    <source>
        <dbReference type="ARBA" id="ARBA00008791"/>
    </source>
</evidence>
<dbReference type="RefSeq" id="WP_068708347.1">
    <property type="nucleotide sequence ID" value="NZ_LRIE01000070.1"/>
</dbReference>
<dbReference type="Gene3D" id="3.40.50.12370">
    <property type="match status" value="1"/>
</dbReference>
<gene>
    <name evidence="3" type="ORF">OJAG_19100</name>
</gene>
<dbReference type="Proteomes" id="UP000076447">
    <property type="component" value="Unassembled WGS sequence"/>
</dbReference>
<comment type="similarity">
    <text evidence="1">Belongs to the universal stress protein A family.</text>
</comment>
<dbReference type="PANTHER" id="PTHR46268">
    <property type="entry name" value="STRESS RESPONSE PROTEIN NHAX"/>
    <property type="match status" value="1"/>
</dbReference>
<dbReference type="CDD" id="cd00293">
    <property type="entry name" value="USP-like"/>
    <property type="match status" value="1"/>
</dbReference>
<accession>A0A165S2X8</accession>
<reference evidence="3 4" key="1">
    <citation type="submission" date="2016-01" db="EMBL/GenBank/DDBJ databases">
        <title>Genome sequence of Oerskovia enterophila VJag, an agar and cellulose degrading bacterium.</title>
        <authorList>
            <person name="Poehlein A."/>
            <person name="Jag V."/>
            <person name="Bengelsdorf F."/>
            <person name="Duerre P."/>
            <person name="Daniel R."/>
        </authorList>
    </citation>
    <scope>NUCLEOTIDE SEQUENCE [LARGE SCALE GENOMIC DNA]</scope>
    <source>
        <strain evidence="3 4">VJag</strain>
    </source>
</reference>
<dbReference type="STRING" id="43678.OJAG_19100"/>
<comment type="caution">
    <text evidence="3">The sequence shown here is derived from an EMBL/GenBank/DDBJ whole genome shotgun (WGS) entry which is preliminary data.</text>
</comment>
<organism evidence="3 4">
    <name type="scientific">Oerskovia enterophila</name>
    <dbReference type="NCBI Taxonomy" id="43678"/>
    <lineage>
        <taxon>Bacteria</taxon>
        <taxon>Bacillati</taxon>
        <taxon>Actinomycetota</taxon>
        <taxon>Actinomycetes</taxon>
        <taxon>Micrococcales</taxon>
        <taxon>Cellulomonadaceae</taxon>
        <taxon>Oerskovia</taxon>
    </lineage>
</organism>
<dbReference type="PANTHER" id="PTHR46268:SF6">
    <property type="entry name" value="UNIVERSAL STRESS PROTEIN UP12"/>
    <property type="match status" value="1"/>
</dbReference>
<dbReference type="AlphaFoldDB" id="A0A165S2X8"/>
<dbReference type="EMBL" id="LRIE01000070">
    <property type="protein sequence ID" value="KZM35479.1"/>
    <property type="molecule type" value="Genomic_DNA"/>
</dbReference>
<feature type="domain" description="UspA" evidence="2">
    <location>
        <begin position="12"/>
        <end position="157"/>
    </location>
</feature>
<proteinExistence type="inferred from homology"/>
<evidence type="ECO:0000313" key="4">
    <source>
        <dbReference type="Proteomes" id="UP000076447"/>
    </source>
</evidence>
<dbReference type="OrthoDB" id="3213322at2"/>
<sequence length="172" mass="18265">MGENTGLDPQPVVLGVAPGQPDHILHDAARFATQFGTELICAHVNAGRFAVSEDSAGAVTSAPIDPDYHDEREDEFDPALAARLAAVLDPSGVRWSTRLLVGDTADALAHLAETVDAAMIVVGTHERGFGGGVQEFFNRSIAVHLAHRQNRPVVVVPARPPGVESPLPWVTR</sequence>
<protein>
    <submittedName>
        <fullName evidence="3">Universal stress protein family protein</fullName>
    </submittedName>
</protein>
<dbReference type="PATRIC" id="fig|43678.3.peg.1991"/>
<dbReference type="SUPFAM" id="SSF52402">
    <property type="entry name" value="Adenine nucleotide alpha hydrolases-like"/>
    <property type="match status" value="1"/>
</dbReference>
<evidence type="ECO:0000313" key="3">
    <source>
        <dbReference type="EMBL" id="KZM35479.1"/>
    </source>
</evidence>